<dbReference type="eggNOG" id="ENOG502ZBY8">
    <property type="taxonomic scope" value="Bacteria"/>
</dbReference>
<dbReference type="HOGENOM" id="CLU_066846_0_0_6"/>
<organism evidence="2 3">
    <name type="scientific">Aliivibrio salmonicida (strain LFI1238)</name>
    <name type="common">Vibrio salmonicida (strain LFI1238)</name>
    <dbReference type="NCBI Taxonomy" id="316275"/>
    <lineage>
        <taxon>Bacteria</taxon>
        <taxon>Pseudomonadati</taxon>
        <taxon>Pseudomonadota</taxon>
        <taxon>Gammaproteobacteria</taxon>
        <taxon>Vibrionales</taxon>
        <taxon>Vibrionaceae</taxon>
        <taxon>Aliivibrio</taxon>
    </lineage>
</organism>
<dbReference type="KEGG" id="vsa:VSAL_I0772"/>
<evidence type="ECO:0000256" key="1">
    <source>
        <dbReference type="SAM" id="MobiDB-lite"/>
    </source>
</evidence>
<sequence length="290" mass="31846">MFQSEPICILTAGPTIDGRHIEQQVIDDIVEQYDPERYNARINEEHWYWGEKFGSVLSVEKRGNQLMAILKPNSKLLSTIEEGQLLHTSCEIQKNFADSGKYYLTGLALTDDPASLGTTEIHLSARRPEDKGKDLLSTGSTISKKMLTGNVLDEQEERSFITKLMSFMSSNRHQEQNNEEDNDMNEELKGLLTKNTEQNEAVATALNILATAVEKLSVGNVGETSLTPTTPAPPADGSNAIAEGNTELSAKVDALSTQLSELTTKLSAMTDEKGRLLAGEGGDDDAERWL</sequence>
<evidence type="ECO:0000313" key="3">
    <source>
        <dbReference type="Proteomes" id="UP000001730"/>
    </source>
</evidence>
<reference evidence="2 3" key="1">
    <citation type="journal article" date="2008" name="BMC Genomics">
        <title>The genome sequence of the fish pathogen Aliivibrio salmonicida strain LFI1238 shows extensive evidence of gene decay.</title>
        <authorList>
            <person name="Hjerde E."/>
            <person name="Lorentzen M.S."/>
            <person name="Holden M.T."/>
            <person name="Seeger K."/>
            <person name="Paulsen S."/>
            <person name="Bason N."/>
            <person name="Churcher C."/>
            <person name="Harris D."/>
            <person name="Norbertczak H."/>
            <person name="Quail M.A."/>
            <person name="Sanders S."/>
            <person name="Thurston S."/>
            <person name="Parkhill J."/>
            <person name="Willassen N.P."/>
            <person name="Thomson N.R."/>
        </authorList>
    </citation>
    <scope>NUCLEOTIDE SEQUENCE [LARGE SCALE GENOMIC DNA]</scope>
    <source>
        <strain evidence="2 3">LFI1238</strain>
    </source>
</reference>
<gene>
    <name evidence="2" type="ordered locus">VSAL_I0772</name>
</gene>
<protein>
    <submittedName>
        <fullName evidence="2">Probable capsid scaffolding protein</fullName>
    </submittedName>
</protein>
<dbReference type="AlphaFoldDB" id="B6EH28"/>
<feature type="region of interest" description="Disordered" evidence="1">
    <location>
        <begin position="222"/>
        <end position="241"/>
    </location>
</feature>
<dbReference type="MEROPS" id="S73.001"/>
<name>B6EH28_ALISL</name>
<keyword evidence="3" id="KW-1185">Reference proteome</keyword>
<accession>B6EH28</accession>
<feature type="region of interest" description="Disordered" evidence="1">
    <location>
        <begin position="271"/>
        <end position="290"/>
    </location>
</feature>
<evidence type="ECO:0000313" key="2">
    <source>
        <dbReference type="EMBL" id="CAQ78457.1"/>
    </source>
</evidence>
<dbReference type="InterPro" id="IPR009228">
    <property type="entry name" value="Capsid_scaffold_GpO"/>
</dbReference>
<dbReference type="EMBL" id="FM178379">
    <property type="protein sequence ID" value="CAQ78457.1"/>
    <property type="molecule type" value="Genomic_DNA"/>
</dbReference>
<proteinExistence type="predicted"/>
<dbReference type="Pfam" id="PF05929">
    <property type="entry name" value="Phage_GPO"/>
    <property type="match status" value="1"/>
</dbReference>
<dbReference type="Proteomes" id="UP000001730">
    <property type="component" value="Chromosome 1"/>
</dbReference>
<feature type="compositionally biased region" description="Acidic residues" evidence="1">
    <location>
        <begin position="281"/>
        <end position="290"/>
    </location>
</feature>
<dbReference type="RefSeq" id="WP_012549570.1">
    <property type="nucleotide sequence ID" value="NC_011312.1"/>
</dbReference>